<dbReference type="InterPro" id="IPR051693">
    <property type="entry name" value="UPF0046_metallophosphoest"/>
</dbReference>
<evidence type="ECO:0000259" key="1">
    <source>
        <dbReference type="Pfam" id="PF00149"/>
    </source>
</evidence>
<evidence type="ECO:0000259" key="2">
    <source>
        <dbReference type="Pfam" id="PF13482"/>
    </source>
</evidence>
<sequence length="481" mass="54892">MTHILAVSDWRSQPIDDLYTILETVEPTPDLLLYAGDDLSRFKNADTDTDHLAELARLTKHQQSLYVRGNDDFPPSTGPQFDAEFTTDLHRTPYIYEDLVFIGQEGSTQGPGLITYTEDDVQRHLSEHRTACEDRTPILITHTPPFGILDIGKRFGQQHIGSKAVRSFIDDIQPPATVCGHCHQFGGRSETLEYGTVINIASHDGVDDPGRYALITIDASNESIEYEFYDTRHLLGSRLTDLVQVGRNRVEQFSELGITSPDEITEERRAELEALPGASSWHVDRWIAHRQAFENDEVVILNESAFDDLQDTEPLLLDIETDLQQDRIWLVGTYSYQNYAYRQFFEPDDESALLQELSEYLDDHGSEPIIYYGGNYFDEQCLSRRFDEHGITEGLDHLERTHDLGITAQQELFGPFNRHKLDVVASALGFEYQDPTVDGFVVGSKYTRYLLDGEEPDWDLLKQYNYDDVTALKTIVDHIRS</sequence>
<evidence type="ECO:0000313" key="3">
    <source>
        <dbReference type="EMBL" id="CQH64688.1"/>
    </source>
</evidence>
<dbReference type="Gene3D" id="3.60.21.10">
    <property type="match status" value="1"/>
</dbReference>
<dbReference type="InterPro" id="IPR038720">
    <property type="entry name" value="YprB_RNase_H-like_dom"/>
</dbReference>
<organism evidence="3 4">
    <name type="scientific">Halobacterium hubeiense</name>
    <dbReference type="NCBI Taxonomy" id="1407499"/>
    <lineage>
        <taxon>Archaea</taxon>
        <taxon>Methanobacteriati</taxon>
        <taxon>Methanobacteriota</taxon>
        <taxon>Stenosarchaea group</taxon>
        <taxon>Halobacteria</taxon>
        <taxon>Halobacteriales</taxon>
        <taxon>Halobacteriaceae</taxon>
        <taxon>Halobacterium</taxon>
    </lineage>
</organism>
<dbReference type="InterPro" id="IPR012337">
    <property type="entry name" value="RNaseH-like_sf"/>
</dbReference>
<dbReference type="RefSeq" id="WP_238324112.1">
    <property type="nucleotide sequence ID" value="NZ_LN831304.1"/>
</dbReference>
<gene>
    <name evidence="3" type="ORF">HHUB_5149</name>
</gene>
<dbReference type="InterPro" id="IPR029052">
    <property type="entry name" value="Metallo-depent_PP-like"/>
</dbReference>
<dbReference type="EMBL" id="LN831304">
    <property type="protein sequence ID" value="CQH64688.1"/>
    <property type="molecule type" value="Genomic_DNA"/>
</dbReference>
<geneLocation type="plasmid" evidence="4">
    <name>pSTJ002</name>
</geneLocation>
<dbReference type="AlphaFoldDB" id="A0A0U5H9E5"/>
<dbReference type="InterPro" id="IPR036397">
    <property type="entry name" value="RNaseH_sf"/>
</dbReference>
<feature type="domain" description="Calcineurin-like phosphoesterase" evidence="1">
    <location>
        <begin position="3"/>
        <end position="184"/>
    </location>
</feature>
<dbReference type="InterPro" id="IPR004843">
    <property type="entry name" value="Calcineurin-like_PHP"/>
</dbReference>
<dbReference type="Gene3D" id="3.30.420.10">
    <property type="entry name" value="Ribonuclease H-like superfamily/Ribonuclease H"/>
    <property type="match status" value="1"/>
</dbReference>
<name>A0A0U5H9E5_9EURY</name>
<dbReference type="Pfam" id="PF13482">
    <property type="entry name" value="RNase_H_2"/>
    <property type="match status" value="1"/>
</dbReference>
<dbReference type="Proteomes" id="UP000066737">
    <property type="component" value="Plasmid pSTJ002"/>
</dbReference>
<dbReference type="SUPFAM" id="SSF56300">
    <property type="entry name" value="Metallo-dependent phosphatases"/>
    <property type="match status" value="1"/>
</dbReference>
<dbReference type="Pfam" id="PF00149">
    <property type="entry name" value="Metallophos"/>
    <property type="match status" value="1"/>
</dbReference>
<dbReference type="KEGG" id="hhb:Hhub_5149"/>
<dbReference type="GO" id="GO:0016787">
    <property type="term" value="F:hydrolase activity"/>
    <property type="evidence" value="ECO:0007669"/>
    <property type="project" value="InterPro"/>
</dbReference>
<proteinExistence type="predicted"/>
<dbReference type="GeneID" id="70638396"/>
<dbReference type="PANTHER" id="PTHR12905:SF0">
    <property type="entry name" value="CALCINEURIN-LIKE PHOSPHOESTERASE DOMAIN-CONTAINING PROTEIN"/>
    <property type="match status" value="1"/>
</dbReference>
<reference evidence="4" key="1">
    <citation type="journal article" date="2016" name="Environ. Microbiol.">
        <title>The complete genome of a viable archaeum isolated from 123-million-year-old rock salt.</title>
        <authorList>
            <person name="Jaakkola S.T."/>
            <person name="Pfeiffer F."/>
            <person name="Ravantti J.J."/>
            <person name="Guo Q."/>
            <person name="Liu Y."/>
            <person name="Chen X."/>
            <person name="Ma H."/>
            <person name="Yang C."/>
            <person name="Oksanen H.M."/>
            <person name="Bamford D.H."/>
        </authorList>
    </citation>
    <scope>NUCLEOTIDE SEQUENCE</scope>
    <source>
        <strain evidence="4">JI20-1</strain>
        <plasmid evidence="4">Plasmid pSTJ002</plasmid>
    </source>
</reference>
<dbReference type="PANTHER" id="PTHR12905">
    <property type="entry name" value="METALLOPHOSPHOESTERASE"/>
    <property type="match status" value="1"/>
</dbReference>
<accession>A0A0U5H9E5</accession>
<protein>
    <submittedName>
        <fullName evidence="3">Ribonuclease H domain protein</fullName>
    </submittedName>
</protein>
<dbReference type="SUPFAM" id="SSF53098">
    <property type="entry name" value="Ribonuclease H-like"/>
    <property type="match status" value="1"/>
</dbReference>
<keyword evidence="4" id="KW-1185">Reference proteome</keyword>
<evidence type="ECO:0000313" key="4">
    <source>
        <dbReference type="Proteomes" id="UP000066737"/>
    </source>
</evidence>
<dbReference type="GO" id="GO:0003676">
    <property type="term" value="F:nucleic acid binding"/>
    <property type="evidence" value="ECO:0007669"/>
    <property type="project" value="InterPro"/>
</dbReference>
<feature type="domain" description="YprB ribonuclease H-like" evidence="2">
    <location>
        <begin position="316"/>
        <end position="479"/>
    </location>
</feature>